<gene>
    <name evidence="2" type="ORF">BJX66DRAFT_142823</name>
</gene>
<feature type="compositionally biased region" description="Pro residues" evidence="1">
    <location>
        <begin position="41"/>
        <end position="55"/>
    </location>
</feature>
<dbReference type="PANTHER" id="PTHR38790">
    <property type="entry name" value="2EXR DOMAIN-CONTAINING PROTEIN-RELATED"/>
    <property type="match status" value="1"/>
</dbReference>
<feature type="region of interest" description="Disordered" evidence="1">
    <location>
        <begin position="1"/>
        <end position="55"/>
    </location>
</feature>
<reference evidence="2 3" key="1">
    <citation type="submission" date="2024-07" db="EMBL/GenBank/DDBJ databases">
        <title>Section-level genome sequencing and comparative genomics of Aspergillus sections Usti and Cavernicolus.</title>
        <authorList>
            <consortium name="Lawrence Berkeley National Laboratory"/>
            <person name="Nybo J.L."/>
            <person name="Vesth T.C."/>
            <person name="Theobald S."/>
            <person name="Frisvad J.C."/>
            <person name="Larsen T.O."/>
            <person name="Kjaerboelling I."/>
            <person name="Rothschild-Mancinelli K."/>
            <person name="Lyhne E.K."/>
            <person name="Kogle M.E."/>
            <person name="Barry K."/>
            <person name="Clum A."/>
            <person name="Na H."/>
            <person name="Ledsgaard L."/>
            <person name="Lin J."/>
            <person name="Lipzen A."/>
            <person name="Kuo A."/>
            <person name="Riley R."/>
            <person name="Mondo S."/>
            <person name="Labutti K."/>
            <person name="Haridas S."/>
            <person name="Pangalinan J."/>
            <person name="Salamov A.A."/>
            <person name="Simmons B.A."/>
            <person name="Magnuson J.K."/>
            <person name="Chen J."/>
            <person name="Drula E."/>
            <person name="Henrissat B."/>
            <person name="Wiebenga A."/>
            <person name="Lubbers R.J."/>
            <person name="Gomes A.C."/>
            <person name="Makela M.R."/>
            <person name="Stajich J."/>
            <person name="Grigoriev I.V."/>
            <person name="Mortensen U.H."/>
            <person name="De Vries R.P."/>
            <person name="Baker S.E."/>
            <person name="Andersen M.R."/>
        </authorList>
    </citation>
    <scope>NUCLEOTIDE SEQUENCE [LARGE SCALE GENOMIC DNA]</scope>
    <source>
        <strain evidence="2 3">CBS 209.92</strain>
    </source>
</reference>
<keyword evidence="3" id="KW-1185">Reference proteome</keyword>
<comment type="caution">
    <text evidence="2">The sequence shown here is derived from an EMBL/GenBank/DDBJ whole genome shotgun (WGS) entry which is preliminary data.</text>
</comment>
<evidence type="ECO:0000313" key="2">
    <source>
        <dbReference type="EMBL" id="KAL2796270.1"/>
    </source>
</evidence>
<dbReference type="Proteomes" id="UP001610563">
    <property type="component" value="Unassembled WGS sequence"/>
</dbReference>
<protein>
    <recommendedName>
        <fullName evidence="4">F-box domain protein</fullName>
    </recommendedName>
</protein>
<dbReference type="PANTHER" id="PTHR38790:SF4">
    <property type="entry name" value="2EXR DOMAIN-CONTAINING PROTEIN"/>
    <property type="match status" value="1"/>
</dbReference>
<proteinExistence type="predicted"/>
<evidence type="ECO:0000313" key="3">
    <source>
        <dbReference type="Proteomes" id="UP001610563"/>
    </source>
</evidence>
<dbReference type="EMBL" id="JBFTWV010000028">
    <property type="protein sequence ID" value="KAL2796270.1"/>
    <property type="molecule type" value="Genomic_DNA"/>
</dbReference>
<sequence>MAEAHTKTPFSRTLPERLRSKPKHKHIHKARLKHGSRSDSPAPPPPFSVLPPPQDPDSPFLTRFFALPTEIRLQIYRLLLVRPSKFDCTHKFGCNTGIIGFYTTIFNDLYYNRKFRCADCSTRRWRAQDATGETFTETPARSVWARPKRNPYLCDRCYPEMQYRLGLEKWPSMTEYLHCLCARRENLGVLLINRRIYDEAWPIFWAENTFAFENGRLLGDFLEEIPQEKRARIRSIALLSPEETLMDIEEEELRDCWSLLRACTGLRVLELDAGLLNSRDFVLELRTIKAGKVRFIEKSKQMGFDSYDQGYRERKITPWLAYRREWTDELSVLLVQSMTQDVVDVDEESIRRAWGKRPRILPDEED</sequence>
<organism evidence="2 3">
    <name type="scientific">Aspergillus keveii</name>
    <dbReference type="NCBI Taxonomy" id="714993"/>
    <lineage>
        <taxon>Eukaryota</taxon>
        <taxon>Fungi</taxon>
        <taxon>Dikarya</taxon>
        <taxon>Ascomycota</taxon>
        <taxon>Pezizomycotina</taxon>
        <taxon>Eurotiomycetes</taxon>
        <taxon>Eurotiomycetidae</taxon>
        <taxon>Eurotiales</taxon>
        <taxon>Aspergillaceae</taxon>
        <taxon>Aspergillus</taxon>
        <taxon>Aspergillus subgen. Nidulantes</taxon>
    </lineage>
</organism>
<evidence type="ECO:0000256" key="1">
    <source>
        <dbReference type="SAM" id="MobiDB-lite"/>
    </source>
</evidence>
<name>A0ABR4GB63_9EURO</name>
<evidence type="ECO:0008006" key="4">
    <source>
        <dbReference type="Google" id="ProtNLM"/>
    </source>
</evidence>
<feature type="compositionally biased region" description="Basic residues" evidence="1">
    <location>
        <begin position="20"/>
        <end position="35"/>
    </location>
</feature>
<accession>A0ABR4GB63</accession>